<dbReference type="GO" id="GO:0008270">
    <property type="term" value="F:zinc ion binding"/>
    <property type="evidence" value="ECO:0007669"/>
    <property type="project" value="InterPro"/>
</dbReference>
<reference evidence="9 10" key="1">
    <citation type="submission" date="2018-11" db="EMBL/GenBank/DDBJ databases">
        <title>Genome sequence and assembly of Colletotrichum spinosum.</title>
        <authorList>
            <person name="Gan P."/>
            <person name="Shirasu K."/>
        </authorList>
    </citation>
    <scope>NUCLEOTIDE SEQUENCE [LARGE SCALE GENOMIC DNA]</scope>
    <source>
        <strain evidence="9 10">CBS 515.97</strain>
    </source>
</reference>
<dbReference type="InterPro" id="IPR007219">
    <property type="entry name" value="XnlR_reg_dom"/>
</dbReference>
<keyword evidence="10" id="KW-1185">Reference proteome</keyword>
<dbReference type="PROSITE" id="PS00463">
    <property type="entry name" value="ZN2_CY6_FUNGAL_1"/>
    <property type="match status" value="1"/>
</dbReference>
<evidence type="ECO:0000313" key="10">
    <source>
        <dbReference type="Proteomes" id="UP000295083"/>
    </source>
</evidence>
<dbReference type="AlphaFoldDB" id="A0A4V3HRR5"/>
<keyword evidence="1" id="KW-0479">Metal-binding</keyword>
<gene>
    <name evidence="9" type="primary">lepB-3</name>
    <name evidence="9" type="ORF">C8035_v011058</name>
</gene>
<dbReference type="GO" id="GO:0000978">
    <property type="term" value="F:RNA polymerase II cis-regulatory region sequence-specific DNA binding"/>
    <property type="evidence" value="ECO:0007669"/>
    <property type="project" value="TreeGrafter"/>
</dbReference>
<comment type="caution">
    <text evidence="9">The sequence shown here is derived from an EMBL/GenBank/DDBJ whole genome shotgun (WGS) entry which is preliminary data.</text>
</comment>
<evidence type="ECO:0000256" key="1">
    <source>
        <dbReference type="ARBA" id="ARBA00022723"/>
    </source>
</evidence>
<sequence length="875" mass="96223">MAAATTSAPEMGAAMTPTPHPNSASTFTPVAPMAPMATVSPYETSPTQPAHQTLGGATGSGPGPGGPGHAQGHAPTPHLSSASAPLAAGSGPLAAGSAAAAAAAAASASAAAQSASRSVKRPRPVKSCTECRKRKLRCDRNLPCSQCQKSHRNCKYAAEHDSSMLSDGSDVDMGDVQRPPKRNCLPAGPTPGPQAPEPSTFVPLRNGESASNSALEELTSRLDRLEKQFMIKSPAGTEFSGAGQRLPLEPETIRGLTVKRGALRTRFFGQNSIVPLTLASQFDEAKDFMANQSKIEGIRETMYGLQVLHKRIQEEYRKSLSPISVFADSVIPVQKRMQDILPKKAVCDRLLASYIDTSETIYRMIHVPTFKEQHELFWEGKLPGEAFLPQLLAVLSIGSRFETKSKGLGHERVEGVHIPTACALVRSWLDGLKGKQLVDLTTLQTEILLVHAQRMTTPRPQDSWAQLGYIVRMAMTMGLHRDPSEFEPRVPVYFGELRRRLWFTILDMDLHLSLACNLSCLVREGDFTCRPPRNLDDKDLFLDMKELPPSKPIDQLTDNQMQVYAAMTLGVRMQVANLINRVDSIRDYGEVIEVGTKLDRFLEDINYLFPRHGILNEVEKSKQWRSRVILDMHVRRPLLALYRPFALGLPDAPSQISRAYLRSSMVIMRYLDELDPLLTHFQDISDMYHMVLKKDILQAAFSVCFYIKAAIESHANGNTLGISSTVAMSPDPMDDGVAFSTETFALWSPSRLIKTVEKTLNLLVRNVGGNDVKDIVSLAVVLASVQFTNHEQKLQEMRRSLRSVLEACQSATNTSPEKMTMPAVTNPADSMDPYMQARAPFLFHANASTAAVSDFGGWLLWDGWDWADSWTADSG</sequence>
<dbReference type="PROSITE" id="PS50048">
    <property type="entry name" value="ZN2_CY6_FUNGAL_2"/>
    <property type="match status" value="1"/>
</dbReference>
<evidence type="ECO:0000256" key="5">
    <source>
        <dbReference type="ARBA" id="ARBA00023163"/>
    </source>
</evidence>
<evidence type="ECO:0000256" key="3">
    <source>
        <dbReference type="ARBA" id="ARBA00023015"/>
    </source>
</evidence>
<dbReference type="GO" id="GO:0006351">
    <property type="term" value="P:DNA-templated transcription"/>
    <property type="evidence" value="ECO:0007669"/>
    <property type="project" value="InterPro"/>
</dbReference>
<name>A0A4V3HRR5_9PEZI</name>
<dbReference type="Pfam" id="PF00172">
    <property type="entry name" value="Zn_clus"/>
    <property type="match status" value="1"/>
</dbReference>
<protein>
    <submittedName>
        <fullName evidence="9">Transcription factor lepE</fullName>
    </submittedName>
</protein>
<evidence type="ECO:0000256" key="2">
    <source>
        <dbReference type="ARBA" id="ARBA00022833"/>
    </source>
</evidence>
<dbReference type="CDD" id="cd12148">
    <property type="entry name" value="fungal_TF_MHR"/>
    <property type="match status" value="1"/>
</dbReference>
<evidence type="ECO:0000256" key="7">
    <source>
        <dbReference type="SAM" id="MobiDB-lite"/>
    </source>
</evidence>
<dbReference type="SUPFAM" id="SSF57701">
    <property type="entry name" value="Zn2/Cys6 DNA-binding domain"/>
    <property type="match status" value="1"/>
</dbReference>
<accession>A0A4V3HRR5</accession>
<dbReference type="InterPro" id="IPR051430">
    <property type="entry name" value="Fungal_TF_Env_Response"/>
</dbReference>
<evidence type="ECO:0000256" key="6">
    <source>
        <dbReference type="ARBA" id="ARBA00023242"/>
    </source>
</evidence>
<dbReference type="InterPro" id="IPR001138">
    <property type="entry name" value="Zn2Cys6_DnaBD"/>
</dbReference>
<dbReference type="CDD" id="cd00067">
    <property type="entry name" value="GAL4"/>
    <property type="match status" value="1"/>
</dbReference>
<dbReference type="Proteomes" id="UP000295083">
    <property type="component" value="Unassembled WGS sequence"/>
</dbReference>
<dbReference type="SMART" id="SM00066">
    <property type="entry name" value="GAL4"/>
    <property type="match status" value="1"/>
</dbReference>
<dbReference type="Gene3D" id="4.10.240.10">
    <property type="entry name" value="Zn(2)-C6 fungal-type DNA-binding domain"/>
    <property type="match status" value="1"/>
</dbReference>
<feature type="compositionally biased region" description="Polar residues" evidence="7">
    <location>
        <begin position="41"/>
        <end position="51"/>
    </location>
</feature>
<organism evidence="9 10">
    <name type="scientific">Colletotrichum spinosum</name>
    <dbReference type="NCBI Taxonomy" id="1347390"/>
    <lineage>
        <taxon>Eukaryota</taxon>
        <taxon>Fungi</taxon>
        <taxon>Dikarya</taxon>
        <taxon>Ascomycota</taxon>
        <taxon>Pezizomycotina</taxon>
        <taxon>Sordariomycetes</taxon>
        <taxon>Hypocreomycetidae</taxon>
        <taxon>Glomerellales</taxon>
        <taxon>Glomerellaceae</taxon>
        <taxon>Colletotrichum</taxon>
        <taxon>Colletotrichum orbiculare species complex</taxon>
    </lineage>
</organism>
<dbReference type="InterPro" id="IPR036864">
    <property type="entry name" value="Zn2-C6_fun-type_DNA-bd_sf"/>
</dbReference>
<feature type="compositionally biased region" description="Low complexity" evidence="7">
    <location>
        <begin position="70"/>
        <end position="99"/>
    </location>
</feature>
<dbReference type="EMBL" id="QAPG01000072">
    <property type="protein sequence ID" value="TDZ32769.1"/>
    <property type="molecule type" value="Genomic_DNA"/>
</dbReference>
<keyword evidence="3" id="KW-0805">Transcription regulation</keyword>
<keyword evidence="2" id="KW-0862">Zinc</keyword>
<dbReference type="Pfam" id="PF04082">
    <property type="entry name" value="Fungal_trans"/>
    <property type="match status" value="1"/>
</dbReference>
<keyword evidence="4" id="KW-0238">DNA-binding</keyword>
<dbReference type="GO" id="GO:0005634">
    <property type="term" value="C:nucleus"/>
    <property type="evidence" value="ECO:0007669"/>
    <property type="project" value="TreeGrafter"/>
</dbReference>
<feature type="compositionally biased region" description="Gly residues" evidence="7">
    <location>
        <begin position="56"/>
        <end position="69"/>
    </location>
</feature>
<keyword evidence="5" id="KW-0804">Transcription</keyword>
<keyword evidence="6" id="KW-0539">Nucleus</keyword>
<evidence type="ECO:0000259" key="8">
    <source>
        <dbReference type="PROSITE" id="PS50048"/>
    </source>
</evidence>
<dbReference type="PANTHER" id="PTHR31944">
    <property type="entry name" value="HEME-RESPONSIVE ZINC FINGER TRANSCRIPTION FACTOR HAP1"/>
    <property type="match status" value="1"/>
</dbReference>
<proteinExistence type="predicted"/>
<feature type="domain" description="Zn(2)-C6 fungal-type" evidence="8">
    <location>
        <begin position="127"/>
        <end position="156"/>
    </location>
</feature>
<dbReference type="SMART" id="SM00906">
    <property type="entry name" value="Fungal_trans"/>
    <property type="match status" value="1"/>
</dbReference>
<dbReference type="GO" id="GO:0001228">
    <property type="term" value="F:DNA-binding transcription activator activity, RNA polymerase II-specific"/>
    <property type="evidence" value="ECO:0007669"/>
    <property type="project" value="TreeGrafter"/>
</dbReference>
<dbReference type="PANTHER" id="PTHR31944:SF131">
    <property type="entry name" value="HEME-RESPONSIVE ZINC FINGER TRANSCRIPTION FACTOR HAP1"/>
    <property type="match status" value="1"/>
</dbReference>
<evidence type="ECO:0000313" key="9">
    <source>
        <dbReference type="EMBL" id="TDZ32769.1"/>
    </source>
</evidence>
<evidence type="ECO:0000256" key="4">
    <source>
        <dbReference type="ARBA" id="ARBA00023125"/>
    </source>
</evidence>
<feature type="region of interest" description="Disordered" evidence="7">
    <location>
        <begin position="1"/>
        <end position="99"/>
    </location>
</feature>